<feature type="compositionally biased region" description="Polar residues" evidence="1">
    <location>
        <begin position="441"/>
        <end position="459"/>
    </location>
</feature>
<sequence>MSESGGKTSSSLAITEKRTTTNRLGGCVGIFFQLFDWNRRFAKKKLFSKKLLPPVRAKQSSKKFKGDEKMPTSKLHLIADENKGGFPNMKKLGNRSVDSEHKSYETRAPGLVARLMGLESMPAIREKPQKASFFDACDKGEKKFVNNNCGGSGREDTSLERGSPKLDSRPQKLQKTGQFDRKAVTRFGAESAFQIKSVLSRSRKYHHHHPKFVSPVKSPRIPSGKNVSRTSRLIDAATKILEPGLQSTSKSKNALTYSASVHYHHHSNEGVAGRAVIKPEEQSKQSGYSANAAKSLMGQTSCKNCGNLLDVVDCRPNVDEGPSGFPSFASNFVNGPSSEGTGRSNPRIPVSSFGQGTEPVFQRNWDQPMSLGAQKKEEMDNVQSNSKAVTERKSLPREGLAPWPSSSQPCTFRSNSTTSVELKQRTQIQEQMPLARDRTPARSNSKLNNLESRRVSSAANAVRGSKDFVSLNRNLSGRTRPKVPSKVESSNKFVPEKKAFNGRDESLPPLRSSVRKRRTTNVNDQFVTSGFVSSTATKPGNIQYDSLKGKGFGLNAHSINCTFVKSGSASAAEGNGVAKSNSNDVISFTFNSPIRQKPGTSMEKEKTMDDEIKKSFQKPFSLKGDSIAAIVEQKLKELTSQEDDEFAIGGPPKRSTAMILQELISALTAERPDIASPSTAEGKHEKYARFCHVADHLSPGSVLEASFSSSSLDGSSGHRFCTDSVDYSSDQLHYASDRLRYLGPDADLLDSATSMEEEVAGCERLMALIGNVSRILDTVGVAGGRLTRSMLSHAKDVIVNAEILFGNVMLHRLDGLEGLFIGPILLELETVANVAWTNINAFSGMDADKGGNQIRGFLFDCLIECLDSKYVKYHYLGSRARTRLLAFMNRESIIGEVEKEMKKWTSLAGMITDEIVEREMSHGLGKWTNFDIEAFESGDEVCGDILGDLVDETLIDLRECWQGSF</sequence>
<protein>
    <recommendedName>
        <fullName evidence="6">DUF4378 domain-containing protein</fullName>
    </recommendedName>
</protein>
<evidence type="ECO:0000313" key="4">
    <source>
        <dbReference type="EMBL" id="EXC20495.1"/>
    </source>
</evidence>
<dbReference type="PANTHER" id="PTHR21726">
    <property type="entry name" value="PHOSPHATIDYLINOSITOL N-ACETYLGLUCOSAMINYLTRANSFERASE SUBUNIT P DOWN SYNDROME CRITICAL REGION PROTEIN 5 -RELATED"/>
    <property type="match status" value="1"/>
</dbReference>
<feature type="compositionally biased region" description="Polar residues" evidence="1">
    <location>
        <begin position="404"/>
        <end position="430"/>
    </location>
</feature>
<dbReference type="Pfam" id="PF14309">
    <property type="entry name" value="DUF4378"/>
    <property type="match status" value="1"/>
</dbReference>
<dbReference type="InterPro" id="IPR032795">
    <property type="entry name" value="DUF3741-assoc"/>
</dbReference>
<feature type="region of interest" description="Disordered" evidence="1">
    <location>
        <begin position="334"/>
        <end position="362"/>
    </location>
</feature>
<dbReference type="AlphaFoldDB" id="W9SQ15"/>
<accession>W9SQ15</accession>
<organism evidence="4 5">
    <name type="scientific">Morus notabilis</name>
    <dbReference type="NCBI Taxonomy" id="981085"/>
    <lineage>
        <taxon>Eukaryota</taxon>
        <taxon>Viridiplantae</taxon>
        <taxon>Streptophyta</taxon>
        <taxon>Embryophyta</taxon>
        <taxon>Tracheophyta</taxon>
        <taxon>Spermatophyta</taxon>
        <taxon>Magnoliopsida</taxon>
        <taxon>eudicotyledons</taxon>
        <taxon>Gunneridae</taxon>
        <taxon>Pentapetalae</taxon>
        <taxon>rosids</taxon>
        <taxon>fabids</taxon>
        <taxon>Rosales</taxon>
        <taxon>Moraceae</taxon>
        <taxon>Moreae</taxon>
        <taxon>Morus</taxon>
    </lineage>
</organism>
<dbReference type="Pfam" id="PF14383">
    <property type="entry name" value="VARLMGL"/>
    <property type="match status" value="1"/>
</dbReference>
<evidence type="ECO:0000313" key="5">
    <source>
        <dbReference type="Proteomes" id="UP000030645"/>
    </source>
</evidence>
<dbReference type="KEGG" id="mnt:21409676"/>
<dbReference type="Proteomes" id="UP000030645">
    <property type="component" value="Unassembled WGS sequence"/>
</dbReference>
<reference evidence="5" key="1">
    <citation type="submission" date="2013-01" db="EMBL/GenBank/DDBJ databases">
        <title>Draft Genome Sequence of a Mulberry Tree, Morus notabilis C.K. Schneid.</title>
        <authorList>
            <person name="He N."/>
            <person name="Zhao S."/>
        </authorList>
    </citation>
    <scope>NUCLEOTIDE SEQUENCE</scope>
</reference>
<dbReference type="STRING" id="981085.W9SQ15"/>
<dbReference type="PANTHER" id="PTHR21726:SF61">
    <property type="entry name" value="DNAA INITIATOR-ASSOCIATING PROTEIN"/>
    <property type="match status" value="1"/>
</dbReference>
<proteinExistence type="predicted"/>
<feature type="region of interest" description="Disordered" evidence="1">
    <location>
        <begin position="375"/>
        <end position="459"/>
    </location>
</feature>
<feature type="compositionally biased region" description="Basic and acidic residues" evidence="1">
    <location>
        <begin position="153"/>
        <end position="170"/>
    </location>
</feature>
<dbReference type="EMBL" id="KE345919">
    <property type="protein sequence ID" value="EXC20495.1"/>
    <property type="molecule type" value="Genomic_DNA"/>
</dbReference>
<dbReference type="eggNOG" id="ENOG502QQ6N">
    <property type="taxonomic scope" value="Eukaryota"/>
</dbReference>
<name>W9SQ15_9ROSA</name>
<feature type="compositionally biased region" description="Polar residues" evidence="1">
    <location>
        <begin position="334"/>
        <end position="344"/>
    </location>
</feature>
<evidence type="ECO:0000259" key="2">
    <source>
        <dbReference type="Pfam" id="PF14309"/>
    </source>
</evidence>
<evidence type="ECO:0000259" key="3">
    <source>
        <dbReference type="Pfam" id="PF14383"/>
    </source>
</evidence>
<gene>
    <name evidence="4" type="ORF">L484_027048</name>
</gene>
<keyword evidence="5" id="KW-1185">Reference proteome</keyword>
<evidence type="ECO:0000256" key="1">
    <source>
        <dbReference type="SAM" id="MobiDB-lite"/>
    </source>
</evidence>
<feature type="region of interest" description="Disordered" evidence="1">
    <location>
        <begin position="147"/>
        <end position="177"/>
    </location>
</feature>
<feature type="domain" description="DUF4378" evidence="2">
    <location>
        <begin position="795"/>
        <end position="952"/>
    </location>
</feature>
<feature type="domain" description="DUF3741" evidence="3">
    <location>
        <begin position="98"/>
        <end position="123"/>
    </location>
</feature>
<evidence type="ECO:0008006" key="6">
    <source>
        <dbReference type="Google" id="ProtNLM"/>
    </source>
</evidence>
<dbReference type="OrthoDB" id="1928505at2759"/>
<dbReference type="InterPro" id="IPR025486">
    <property type="entry name" value="DUF4378"/>
</dbReference>
<feature type="region of interest" description="Disordered" evidence="1">
    <location>
        <begin position="206"/>
        <end position="228"/>
    </location>
</feature>